<name>A0AAW5BRX4_9FIRM</name>
<evidence type="ECO:0000313" key="10">
    <source>
        <dbReference type="Proteomes" id="UP000669239"/>
    </source>
</evidence>
<dbReference type="SMART" id="SM00710">
    <property type="entry name" value="PbH1"/>
    <property type="match status" value="4"/>
</dbReference>
<reference evidence="9" key="2">
    <citation type="submission" date="2020-02" db="EMBL/GenBank/DDBJ databases">
        <authorList>
            <person name="Littmann E."/>
            <person name="Sorbara M."/>
        </authorList>
    </citation>
    <scope>NUCLEOTIDE SEQUENCE</scope>
    <source>
        <strain evidence="9">MSK.1.17</strain>
    </source>
</reference>
<evidence type="ECO:0000313" key="9">
    <source>
        <dbReference type="EMBL" id="NSJ48394.1"/>
    </source>
</evidence>
<evidence type="ECO:0000313" key="11">
    <source>
        <dbReference type="Proteomes" id="UP001299608"/>
    </source>
</evidence>
<dbReference type="InterPro" id="IPR051801">
    <property type="entry name" value="GH28_Enzymes"/>
</dbReference>
<reference evidence="9 10" key="1">
    <citation type="journal article" date="2020" name="Cell Host Microbe">
        <title>Functional and Genomic Variation between Human-Derived Isolates of Lachnospiraceae Reveals Inter- and Intra-Species Diversity.</title>
        <authorList>
            <person name="Sorbara M.T."/>
            <person name="Littmann E.R."/>
            <person name="Fontana E."/>
            <person name="Moody T.U."/>
            <person name="Kohout C.E."/>
            <person name="Gjonbalaj M."/>
            <person name="Eaton V."/>
            <person name="Seok R."/>
            <person name="Leiner I.M."/>
            <person name="Pamer E.G."/>
        </authorList>
    </citation>
    <scope>NUCLEOTIDE SEQUENCE [LARGE SCALE GENOMIC DNA]</scope>
    <source>
        <strain evidence="9 10">MSK.1.17</strain>
    </source>
</reference>
<evidence type="ECO:0000256" key="5">
    <source>
        <dbReference type="SAM" id="MobiDB-lite"/>
    </source>
</evidence>
<feature type="chain" id="PRO_5043856989" evidence="6">
    <location>
        <begin position="19"/>
        <end position="785"/>
    </location>
</feature>
<feature type="signal peptide" evidence="6">
    <location>
        <begin position="1"/>
        <end position="18"/>
    </location>
</feature>
<dbReference type="InterPro" id="IPR000743">
    <property type="entry name" value="Glyco_hydro_28"/>
</dbReference>
<dbReference type="InterPro" id="IPR024535">
    <property type="entry name" value="RHGA/B-epi-like_pectate_lyase"/>
</dbReference>
<reference evidence="8" key="3">
    <citation type="submission" date="2022-01" db="EMBL/GenBank/DDBJ databases">
        <title>Collection of gut derived symbiotic bacterial strains cultured from healthy donors.</title>
        <authorList>
            <person name="Lin H."/>
            <person name="Kohout C."/>
            <person name="Waligurski E."/>
            <person name="Pamer E.G."/>
        </authorList>
    </citation>
    <scope>NUCLEOTIDE SEQUENCE</scope>
    <source>
        <strain evidence="8">DFI.6.55</strain>
    </source>
</reference>
<organism evidence="8 11">
    <name type="scientific">Enterocloster aldenensis</name>
    <dbReference type="NCBI Taxonomy" id="358742"/>
    <lineage>
        <taxon>Bacteria</taxon>
        <taxon>Bacillati</taxon>
        <taxon>Bacillota</taxon>
        <taxon>Clostridia</taxon>
        <taxon>Lachnospirales</taxon>
        <taxon>Lachnospiraceae</taxon>
        <taxon>Enterocloster</taxon>
    </lineage>
</organism>
<dbReference type="Gene3D" id="2.160.20.10">
    <property type="entry name" value="Single-stranded right-handed beta-helix, Pectin lyase-like"/>
    <property type="match status" value="1"/>
</dbReference>
<dbReference type="PANTHER" id="PTHR31339">
    <property type="entry name" value="PECTIN LYASE-RELATED"/>
    <property type="match status" value="1"/>
</dbReference>
<sequence>MRKVLSMSLAAVMALSLAGCGGGKNTTTVEETIKEETTKATETTAGKETEAVSKEDGDSGELTWDMAELILTHISDPEFPDYSVSVLDYGAVPDDGQLDTQAIQKAIDEVSEKGGGTVIIPSGDYDTGAITLKSDVNLCLEAEDTVLKFTKEINHDNYPLVFAHYEGSKCYNWSPLIYAHQQKNIAVTGKGKLDGQADKETWWNWNTTFNADGTTTKPSSADAKVLRKMTDEGVPAEDRVFGEGHFLRPNFVQPIECENVLIEGVTIANSPMWELNPVLCTNFTARGVHIDTHGYNNDGCDPENCNYVLIEDCYFNTGDDCIAVKAGRNRDGRELAEAGFPTQNLIIRNNTFADGHGGIACGSEMSGGIKNLFADNNTFDSPTLNYALRFKTNAERGGAIENVYLRNSTVKSVGNAVVHATMLYDVGRDGDYLPQFKNIKIENLKSDGGQYGIFMEAFEEVPITGLVFKNVEITGAGKDIRALNWQDPVMENVTINGKSYPRPVDTKILGVPVPGAEITGSSVLLGGNNEDLNYEWLIADEKDGSYVPAGTGGKLQIPDDAAGRYIKLSVTDKQGNEESSMPYKVLKANEAAGIKDNGEILRAAAKGYIDEDEKLDLSQEITNRDCAKMIAKLWDLDAPKEEIKISDVPANDPDYNAIAAVVEAGMMNLKDPSVTAAQGTLYNAGVTKDVAAKRVAFFPDASIDRDEMGYIALLSCGVPYNETLGTKPKFDDAEGIEPAYRSNVGASAYFGFMTAKTGNDFMPKDKTTMGELIEIVTRISDFSNK</sequence>
<keyword evidence="2 4" id="KW-0378">Hydrolase</keyword>
<dbReference type="GeneID" id="97204187"/>
<keyword evidence="3 4" id="KW-0326">Glycosidase</keyword>
<accession>A0AAW5BRX4</accession>
<dbReference type="InterPro" id="IPR011050">
    <property type="entry name" value="Pectin_lyase_fold/virulence"/>
</dbReference>
<dbReference type="PROSITE" id="PS51257">
    <property type="entry name" value="PROKAR_LIPOPROTEIN"/>
    <property type="match status" value="1"/>
</dbReference>
<dbReference type="EMBL" id="JAAITT010000007">
    <property type="protein sequence ID" value="NSJ48394.1"/>
    <property type="molecule type" value="Genomic_DNA"/>
</dbReference>
<dbReference type="SUPFAM" id="SSF51126">
    <property type="entry name" value="Pectin lyase-like"/>
    <property type="match status" value="1"/>
</dbReference>
<dbReference type="InterPro" id="IPR012334">
    <property type="entry name" value="Pectin_lyas_fold"/>
</dbReference>
<keyword evidence="6" id="KW-0732">Signal</keyword>
<comment type="similarity">
    <text evidence="1 4">Belongs to the glycosyl hydrolase 28 family.</text>
</comment>
<dbReference type="PANTHER" id="PTHR31339:SF9">
    <property type="entry name" value="PLASMIN AND FIBRONECTIN-BINDING PROTEIN A"/>
    <property type="match status" value="1"/>
</dbReference>
<evidence type="ECO:0000256" key="1">
    <source>
        <dbReference type="ARBA" id="ARBA00008834"/>
    </source>
</evidence>
<feature type="domain" description="Rhamnogalacturonase A/B/Epimerase-like pectate lyase" evidence="7">
    <location>
        <begin position="84"/>
        <end position="158"/>
    </location>
</feature>
<evidence type="ECO:0000313" key="8">
    <source>
        <dbReference type="EMBL" id="MCG4743951.1"/>
    </source>
</evidence>
<dbReference type="Proteomes" id="UP001299608">
    <property type="component" value="Unassembled WGS sequence"/>
</dbReference>
<evidence type="ECO:0000256" key="4">
    <source>
        <dbReference type="RuleBase" id="RU361169"/>
    </source>
</evidence>
<dbReference type="EMBL" id="JAKNGE010000001">
    <property type="protein sequence ID" value="MCG4743951.1"/>
    <property type="molecule type" value="Genomic_DNA"/>
</dbReference>
<dbReference type="Proteomes" id="UP000669239">
    <property type="component" value="Unassembled WGS sequence"/>
</dbReference>
<keyword evidence="10" id="KW-1185">Reference proteome</keyword>
<dbReference type="RefSeq" id="WP_165641795.1">
    <property type="nucleotide sequence ID" value="NZ_BAABZL010000001.1"/>
</dbReference>
<feature type="region of interest" description="Disordered" evidence="5">
    <location>
        <begin position="37"/>
        <end position="58"/>
    </location>
</feature>
<feature type="compositionally biased region" description="Basic and acidic residues" evidence="5">
    <location>
        <begin position="37"/>
        <end position="57"/>
    </location>
</feature>
<comment type="caution">
    <text evidence="8">The sequence shown here is derived from an EMBL/GenBank/DDBJ whole genome shotgun (WGS) entry which is preliminary data.</text>
</comment>
<evidence type="ECO:0000256" key="2">
    <source>
        <dbReference type="ARBA" id="ARBA00022801"/>
    </source>
</evidence>
<evidence type="ECO:0000256" key="6">
    <source>
        <dbReference type="SAM" id="SignalP"/>
    </source>
</evidence>
<dbReference type="AlphaFoldDB" id="A0AAW5BRX4"/>
<dbReference type="GO" id="GO:0004650">
    <property type="term" value="F:polygalacturonase activity"/>
    <property type="evidence" value="ECO:0007669"/>
    <property type="project" value="InterPro"/>
</dbReference>
<proteinExistence type="inferred from homology"/>
<dbReference type="Pfam" id="PF00295">
    <property type="entry name" value="Glyco_hydro_28"/>
    <property type="match status" value="1"/>
</dbReference>
<protein>
    <submittedName>
        <fullName evidence="8">Glycoside hydrolase family 28 protein</fullName>
    </submittedName>
</protein>
<dbReference type="GO" id="GO:0005975">
    <property type="term" value="P:carbohydrate metabolic process"/>
    <property type="evidence" value="ECO:0007669"/>
    <property type="project" value="InterPro"/>
</dbReference>
<evidence type="ECO:0000259" key="7">
    <source>
        <dbReference type="Pfam" id="PF12708"/>
    </source>
</evidence>
<dbReference type="Pfam" id="PF12708">
    <property type="entry name" value="Pect-lyase_RHGA_epim"/>
    <property type="match status" value="1"/>
</dbReference>
<dbReference type="InterPro" id="IPR006626">
    <property type="entry name" value="PbH1"/>
</dbReference>
<evidence type="ECO:0000256" key="3">
    <source>
        <dbReference type="ARBA" id="ARBA00023295"/>
    </source>
</evidence>
<gene>
    <name evidence="9" type="ORF">G5B36_06740</name>
    <name evidence="8" type="ORF">L0N08_00830</name>
</gene>